<dbReference type="Proteomes" id="UP000270036">
    <property type="component" value="Chromosome"/>
</dbReference>
<dbReference type="EMBL" id="LR134441">
    <property type="protein sequence ID" value="VEH96609.1"/>
    <property type="molecule type" value="Genomic_DNA"/>
</dbReference>
<sequence>MFFLSSSRCEKSHTLTQNKFTRDIFRYLNTFVLYKSINRDTAVIAKRIKDGSIPEDIRYLDENILIMDGGIPIIIEGKVVGETGVGDFHGSEDVRIAQADLKILN</sequence>
<dbReference type="Gene3D" id="3.30.450.150">
    <property type="entry name" value="Haem-degrading domain"/>
    <property type="match status" value="1"/>
</dbReference>
<dbReference type="KEGG" id="cant:NCTC13489_00530"/>
<dbReference type="InterPro" id="IPR038084">
    <property type="entry name" value="PduO/GlcC-like_sf"/>
</dbReference>
<dbReference type="InterPro" id="IPR005624">
    <property type="entry name" value="PduO/GlcC-like"/>
</dbReference>
<dbReference type="AlphaFoldDB" id="A0A448NNH8"/>
<evidence type="ECO:0000313" key="1">
    <source>
        <dbReference type="EMBL" id="VEH96609.1"/>
    </source>
</evidence>
<dbReference type="SUPFAM" id="SSF143744">
    <property type="entry name" value="GlcG-like"/>
    <property type="match status" value="1"/>
</dbReference>
<organism evidence="1 2">
    <name type="scientific">Kaistella antarctica</name>
    <dbReference type="NCBI Taxonomy" id="266748"/>
    <lineage>
        <taxon>Bacteria</taxon>
        <taxon>Pseudomonadati</taxon>
        <taxon>Bacteroidota</taxon>
        <taxon>Flavobacteriia</taxon>
        <taxon>Flavobacteriales</taxon>
        <taxon>Weeksellaceae</taxon>
        <taxon>Chryseobacterium group</taxon>
        <taxon>Kaistella</taxon>
    </lineage>
</organism>
<accession>A0A448NNH8</accession>
<dbReference type="Pfam" id="PF03928">
    <property type="entry name" value="HbpS-like"/>
    <property type="match status" value="1"/>
</dbReference>
<protein>
    <submittedName>
        <fullName evidence="1">Uncharacterized protein</fullName>
    </submittedName>
</protein>
<evidence type="ECO:0000313" key="2">
    <source>
        <dbReference type="Proteomes" id="UP000270036"/>
    </source>
</evidence>
<reference evidence="1 2" key="1">
    <citation type="submission" date="2018-12" db="EMBL/GenBank/DDBJ databases">
        <authorList>
            <consortium name="Pathogen Informatics"/>
        </authorList>
    </citation>
    <scope>NUCLEOTIDE SEQUENCE [LARGE SCALE GENOMIC DNA]</scope>
    <source>
        <strain evidence="1 2">NCTC13489</strain>
    </source>
</reference>
<name>A0A448NNH8_9FLAO</name>
<gene>
    <name evidence="1" type="ORF">NCTC13489_00530</name>
</gene>
<proteinExistence type="predicted"/>